<dbReference type="PANTHER" id="PTHR34553">
    <property type="entry name" value="OS05G0597400 PROTEIN"/>
    <property type="match status" value="1"/>
</dbReference>
<feature type="transmembrane region" description="Helical" evidence="2">
    <location>
        <begin position="620"/>
        <end position="638"/>
    </location>
</feature>
<name>A0A7I8LBH7_SPIIN</name>
<feature type="transmembrane region" description="Helical" evidence="2">
    <location>
        <begin position="570"/>
        <end position="594"/>
    </location>
</feature>
<evidence type="ECO:0000256" key="2">
    <source>
        <dbReference type="SAM" id="Phobius"/>
    </source>
</evidence>
<protein>
    <submittedName>
        <fullName evidence="3">Uncharacterized protein</fullName>
    </submittedName>
</protein>
<reference evidence="3" key="1">
    <citation type="submission" date="2020-02" db="EMBL/GenBank/DDBJ databases">
        <authorList>
            <person name="Scholz U."/>
            <person name="Mascher M."/>
            <person name="Fiebig A."/>
        </authorList>
    </citation>
    <scope>NUCLEOTIDE SEQUENCE</scope>
</reference>
<feature type="region of interest" description="Disordered" evidence="1">
    <location>
        <begin position="238"/>
        <end position="268"/>
    </location>
</feature>
<evidence type="ECO:0000313" key="3">
    <source>
        <dbReference type="EMBL" id="CAA7406986.1"/>
    </source>
</evidence>
<gene>
    <name evidence="3" type="ORF">SI8410_13017664</name>
</gene>
<proteinExistence type="predicted"/>
<dbReference type="EMBL" id="LR746276">
    <property type="protein sequence ID" value="CAA7406986.1"/>
    <property type="molecule type" value="Genomic_DNA"/>
</dbReference>
<dbReference type="AlphaFoldDB" id="A0A7I8LBH7"/>
<feature type="region of interest" description="Disordered" evidence="1">
    <location>
        <begin position="77"/>
        <end position="97"/>
    </location>
</feature>
<organism evidence="3 4">
    <name type="scientific">Spirodela intermedia</name>
    <name type="common">Intermediate duckweed</name>
    <dbReference type="NCBI Taxonomy" id="51605"/>
    <lineage>
        <taxon>Eukaryota</taxon>
        <taxon>Viridiplantae</taxon>
        <taxon>Streptophyta</taxon>
        <taxon>Embryophyta</taxon>
        <taxon>Tracheophyta</taxon>
        <taxon>Spermatophyta</taxon>
        <taxon>Magnoliopsida</taxon>
        <taxon>Liliopsida</taxon>
        <taxon>Araceae</taxon>
        <taxon>Lemnoideae</taxon>
        <taxon>Spirodela</taxon>
    </lineage>
</organism>
<dbReference type="OrthoDB" id="1915931at2759"/>
<feature type="compositionally biased region" description="Basic and acidic residues" evidence="1">
    <location>
        <begin position="244"/>
        <end position="253"/>
    </location>
</feature>
<keyword evidence="2" id="KW-0472">Membrane</keyword>
<accession>A0A7I8LBH7</accession>
<keyword evidence="2" id="KW-1133">Transmembrane helix</keyword>
<keyword evidence="4" id="KW-1185">Reference proteome</keyword>
<dbReference type="PANTHER" id="PTHR34553:SF4">
    <property type="entry name" value="G1_S-SPECIFIC CYCLIN-E PROTEIN"/>
    <property type="match status" value="1"/>
</dbReference>
<evidence type="ECO:0000313" key="4">
    <source>
        <dbReference type="Proteomes" id="UP000663760"/>
    </source>
</evidence>
<dbReference type="Proteomes" id="UP000663760">
    <property type="component" value="Chromosome 13"/>
</dbReference>
<feature type="transmembrane region" description="Helical" evidence="2">
    <location>
        <begin position="543"/>
        <end position="563"/>
    </location>
</feature>
<feature type="transmembrane region" description="Helical" evidence="2">
    <location>
        <begin position="518"/>
        <end position="537"/>
    </location>
</feature>
<feature type="transmembrane region" description="Helical" evidence="2">
    <location>
        <begin position="659"/>
        <end position="677"/>
    </location>
</feature>
<evidence type="ECO:0000256" key="1">
    <source>
        <dbReference type="SAM" id="MobiDB-lite"/>
    </source>
</evidence>
<feature type="compositionally biased region" description="Polar residues" evidence="1">
    <location>
        <begin position="299"/>
        <end position="323"/>
    </location>
</feature>
<feature type="transmembrane region" description="Helical" evidence="2">
    <location>
        <begin position="443"/>
        <end position="462"/>
    </location>
</feature>
<feature type="region of interest" description="Disordered" evidence="1">
    <location>
        <begin position="295"/>
        <end position="323"/>
    </location>
</feature>
<feature type="compositionally biased region" description="Basic and acidic residues" evidence="1">
    <location>
        <begin position="85"/>
        <end position="97"/>
    </location>
</feature>
<sequence length="736" mass="83928">METGERRCFYPLTSLQIGDLQSYLSCRTIFLAPRSKKFFILVDYRLCLTDWDMRPTHLWQLMVTKSRLSPFANRKVQRQKKSFPKRLDSKNGTKSDKENNKMLHRWFSLIGAALNQKRAFLPIEKLKDSFVRNSDLHDTFYGFIIFEISWSDVRGINYVNELLTDTSMAVEAKIMKRWEFDSVQQASSSISSWFAGTRYERSLLLNFLNDGSKTGDIFFDAHENTSAIGLRRDCIPSSDDDDLAENRSPRDDASSSSSDSSETLLYTPPISGSFKRRKLTGSTFIINDGDEVSDKAASETISSPRQSPASTSHFSSDSESASTVPEATNYQDVLILFRFNDHDLPFKLKEIIMADRRLLTLLEYGLPSWVIFLQSYPVFCNIYRPWMCPLARILYIFISAATVLIGFYDLYKNIPVLKATASRLCGPFFNWIESWEMISRIRYLGTMLFLHNFEIAVGWFVVTSRAIRSIFSVLSKPLAGPLMELMDLLAPFRVLYLEMTGFLTSVTWNVIGSTCSMVMTVVNLLLWPFWLVLSLTWSLATSVIYPIVWILWGVLIAPARLIFACVNLMVMLYSSACGMMGGVWSMVAPVFQIMPRSEVTVRSFEIPLWRSLCLKVCDSWVFHAIKGILYGFIAFFATCNRHRLRTGKSWCTNENCHKVHNSTALLLLLLLLHIVSIQRESHRAVKLVHSSTVTVDPTEGVGGQSLTERPDLPDVIVNHNQVMMHIYATRSCSIIK</sequence>
<feature type="transmembrane region" description="Helical" evidence="2">
    <location>
        <begin position="393"/>
        <end position="411"/>
    </location>
</feature>
<keyword evidence="2" id="KW-0812">Transmembrane</keyword>